<dbReference type="AlphaFoldDB" id="A0A0D2BHL6"/>
<name>A0A0D2BHL6_9EURO</name>
<dbReference type="VEuPathDB" id="FungiDB:PV08_02726"/>
<dbReference type="GeneID" id="27329809"/>
<keyword evidence="3" id="KW-1185">Reference proteome</keyword>
<dbReference type="InterPro" id="IPR037401">
    <property type="entry name" value="SnoaL-like"/>
</dbReference>
<dbReference type="Proteomes" id="UP000053328">
    <property type="component" value="Unassembled WGS sequence"/>
</dbReference>
<dbReference type="Pfam" id="PF12680">
    <property type="entry name" value="SnoaL_2"/>
    <property type="match status" value="1"/>
</dbReference>
<gene>
    <name evidence="2" type="ORF">PV08_02726</name>
</gene>
<reference evidence="2 3" key="1">
    <citation type="submission" date="2015-01" db="EMBL/GenBank/DDBJ databases">
        <title>The Genome Sequence of Exophiala spinifera CBS89968.</title>
        <authorList>
            <consortium name="The Broad Institute Genomics Platform"/>
            <person name="Cuomo C."/>
            <person name="de Hoog S."/>
            <person name="Gorbushina A."/>
            <person name="Stielow B."/>
            <person name="Teixiera M."/>
            <person name="Abouelleil A."/>
            <person name="Chapman S.B."/>
            <person name="Priest M."/>
            <person name="Young S.K."/>
            <person name="Wortman J."/>
            <person name="Nusbaum C."/>
            <person name="Birren B."/>
        </authorList>
    </citation>
    <scope>NUCLEOTIDE SEQUENCE [LARGE SCALE GENOMIC DNA]</scope>
    <source>
        <strain evidence="2 3">CBS 89968</strain>
    </source>
</reference>
<dbReference type="OrthoDB" id="4828938at2759"/>
<protein>
    <recommendedName>
        <fullName evidence="1">SnoaL-like domain-containing protein</fullName>
    </recommendedName>
</protein>
<organism evidence="2 3">
    <name type="scientific">Exophiala spinifera</name>
    <dbReference type="NCBI Taxonomy" id="91928"/>
    <lineage>
        <taxon>Eukaryota</taxon>
        <taxon>Fungi</taxon>
        <taxon>Dikarya</taxon>
        <taxon>Ascomycota</taxon>
        <taxon>Pezizomycotina</taxon>
        <taxon>Eurotiomycetes</taxon>
        <taxon>Chaetothyriomycetidae</taxon>
        <taxon>Chaetothyriales</taxon>
        <taxon>Herpotrichiellaceae</taxon>
        <taxon>Exophiala</taxon>
    </lineage>
</organism>
<dbReference type="EMBL" id="KN847493">
    <property type="protein sequence ID" value="KIW18438.1"/>
    <property type="molecule type" value="Genomic_DNA"/>
</dbReference>
<sequence length="159" mass="18177">MPYTTEHFLDYIRAFNIPDWDKQHAFYAQDVTLDLPTGDNIPTLKGSEGIKGHYRTLLHNFTEKLVPIEVIIEGDRIFFWMETNFQAKAPGPAPSGFTVEAGDIVRVVVWAYYECEGDLMKTIVTNQLSAEFIGKTMTLEEAIKDSQSRAKRPELLLQY</sequence>
<evidence type="ECO:0000313" key="3">
    <source>
        <dbReference type="Proteomes" id="UP000053328"/>
    </source>
</evidence>
<dbReference type="Gene3D" id="3.10.450.50">
    <property type="match status" value="1"/>
</dbReference>
<feature type="domain" description="SnoaL-like" evidence="1">
    <location>
        <begin position="10"/>
        <end position="107"/>
    </location>
</feature>
<evidence type="ECO:0000313" key="2">
    <source>
        <dbReference type="EMBL" id="KIW18438.1"/>
    </source>
</evidence>
<accession>A0A0D2BHL6</accession>
<dbReference type="InterPro" id="IPR032710">
    <property type="entry name" value="NTF2-like_dom_sf"/>
</dbReference>
<dbReference type="RefSeq" id="XP_016238654.1">
    <property type="nucleotide sequence ID" value="XM_016377084.1"/>
</dbReference>
<evidence type="ECO:0000259" key="1">
    <source>
        <dbReference type="Pfam" id="PF12680"/>
    </source>
</evidence>
<dbReference type="HOGENOM" id="CLU_1652774_0_0_1"/>
<proteinExistence type="predicted"/>
<dbReference type="SUPFAM" id="SSF54427">
    <property type="entry name" value="NTF2-like"/>
    <property type="match status" value="1"/>
</dbReference>